<organism evidence="1 2">
    <name type="scientific">Octadecabacter arcticus 238</name>
    <dbReference type="NCBI Taxonomy" id="391616"/>
    <lineage>
        <taxon>Bacteria</taxon>
        <taxon>Pseudomonadati</taxon>
        <taxon>Pseudomonadota</taxon>
        <taxon>Alphaproteobacteria</taxon>
        <taxon>Rhodobacterales</taxon>
        <taxon>Roseobacteraceae</taxon>
        <taxon>Octadecabacter</taxon>
    </lineage>
</organism>
<dbReference type="AlphaFoldDB" id="M9RRP0"/>
<dbReference type="RefSeq" id="WP_015496143.1">
    <property type="nucleotide sequence ID" value="NC_020908.1"/>
</dbReference>
<protein>
    <submittedName>
        <fullName evidence="1">Uncharacterized protein</fullName>
    </submittedName>
</protein>
<reference evidence="1 2" key="1">
    <citation type="journal article" date="2013" name="PLoS ONE">
        <title>Poles Apart: Arctic and Antarctic Octadecabacter strains Share High Genome Plasticity and a New Type of Xanthorhodopsin.</title>
        <authorList>
            <person name="Vollmers J."/>
            <person name="Voget S."/>
            <person name="Dietrich S."/>
            <person name="Gollnow K."/>
            <person name="Smits M."/>
            <person name="Meyer K."/>
            <person name="Brinkhoff T."/>
            <person name="Simon M."/>
            <person name="Daniel R."/>
        </authorList>
    </citation>
    <scope>NUCLEOTIDE SEQUENCE [LARGE SCALE GENOMIC DNA]</scope>
    <source>
        <strain evidence="1 2">238</strain>
    </source>
</reference>
<name>M9RRP0_9RHOB</name>
<gene>
    <name evidence="1" type="ORF">OA238_c31240</name>
</gene>
<dbReference type="STRING" id="391616.OA238_c31240"/>
<keyword evidence="2" id="KW-1185">Reference proteome</keyword>
<evidence type="ECO:0000313" key="1">
    <source>
        <dbReference type="EMBL" id="AGI73121.1"/>
    </source>
</evidence>
<accession>M9RRP0</accession>
<dbReference type="Proteomes" id="UP000004688">
    <property type="component" value="Chromosome"/>
</dbReference>
<dbReference type="EMBL" id="CP003742">
    <property type="protein sequence ID" value="AGI73121.1"/>
    <property type="molecule type" value="Genomic_DNA"/>
</dbReference>
<proteinExistence type="predicted"/>
<dbReference type="OrthoDB" id="5951444at2"/>
<evidence type="ECO:0000313" key="2">
    <source>
        <dbReference type="Proteomes" id="UP000004688"/>
    </source>
</evidence>
<sequence>MTGLSAQKARLSLYIMLWYKDSGSILDRFDKYKKAKACFYINTLADVDIAVVEENVRAGLDDLAARWPVKAS</sequence>
<dbReference type="KEGG" id="oar:OA238_c31240"/>
<dbReference type="HOGENOM" id="CLU_2718373_0_0_5"/>